<proteinExistence type="predicted"/>
<dbReference type="PANTHER" id="PTHR30336:SF6">
    <property type="entry name" value="INTEGRAL MEMBRANE PROTEIN"/>
    <property type="match status" value="1"/>
</dbReference>
<dbReference type="Pfam" id="PF02698">
    <property type="entry name" value="DUF218"/>
    <property type="match status" value="1"/>
</dbReference>
<comment type="caution">
    <text evidence="2">The sequence shown here is derived from an EMBL/GenBank/DDBJ whole genome shotgun (WGS) entry which is preliminary data.</text>
</comment>
<organism evidence="2 3">
    <name type="scientific">Candidatus Magasanikbacteria bacterium CG10_big_fil_rev_8_21_14_0_10_47_10</name>
    <dbReference type="NCBI Taxonomy" id="1974652"/>
    <lineage>
        <taxon>Bacteria</taxon>
        <taxon>Candidatus Magasanikiibacteriota</taxon>
    </lineage>
</organism>
<gene>
    <name evidence="2" type="ORF">COU35_02805</name>
</gene>
<feature type="domain" description="DUF218" evidence="1">
    <location>
        <begin position="44"/>
        <end position="186"/>
    </location>
</feature>
<dbReference type="GO" id="GO:0005886">
    <property type="term" value="C:plasma membrane"/>
    <property type="evidence" value="ECO:0007669"/>
    <property type="project" value="TreeGrafter"/>
</dbReference>
<dbReference type="InterPro" id="IPR051599">
    <property type="entry name" value="Cell_Envelope_Assoc"/>
</dbReference>
<evidence type="ECO:0000313" key="2">
    <source>
        <dbReference type="EMBL" id="PIR74355.1"/>
    </source>
</evidence>
<dbReference type="InterPro" id="IPR003848">
    <property type="entry name" value="DUF218"/>
</dbReference>
<evidence type="ECO:0000313" key="3">
    <source>
        <dbReference type="Proteomes" id="UP000230154"/>
    </source>
</evidence>
<dbReference type="AlphaFoldDB" id="A0A2H0TQD0"/>
<accession>A0A2H0TQD0</accession>
<dbReference type="EMBL" id="PFCB01000022">
    <property type="protein sequence ID" value="PIR74355.1"/>
    <property type="molecule type" value="Genomic_DNA"/>
</dbReference>
<dbReference type="CDD" id="cd06259">
    <property type="entry name" value="YdcF-like"/>
    <property type="match status" value="1"/>
</dbReference>
<sequence>MKIFTRISSSLIICGILAAVLANYIILFHPSYTGTHEILFSQYDTVLVFGGGMESDGTMSDLQRLRVDKAVELYHEAKVSKLIMTGDDGAHRFNEVDAMMQYAIEHGVPETAVNVDPHGYNTYSSCYRASHEYQLESVIVVSQSFHLPRIVYFCSQQGIQTAYITADDPAYSALGNLWTMHIREMLARVKGVWQTQFTRPAPRMY</sequence>
<protein>
    <recommendedName>
        <fullName evidence="1">DUF218 domain-containing protein</fullName>
    </recommendedName>
</protein>
<dbReference type="PANTHER" id="PTHR30336">
    <property type="entry name" value="INNER MEMBRANE PROTEIN, PROBABLE PERMEASE"/>
    <property type="match status" value="1"/>
</dbReference>
<dbReference type="Proteomes" id="UP000230154">
    <property type="component" value="Unassembled WGS sequence"/>
</dbReference>
<evidence type="ECO:0000259" key="1">
    <source>
        <dbReference type="Pfam" id="PF02698"/>
    </source>
</evidence>
<reference evidence="3" key="1">
    <citation type="submission" date="2017-09" db="EMBL/GenBank/DDBJ databases">
        <title>Depth-based differentiation of microbial function through sediment-hosted aquifers and enrichment of novel symbionts in the deep terrestrial subsurface.</title>
        <authorList>
            <person name="Probst A.J."/>
            <person name="Ladd B."/>
            <person name="Jarett J.K."/>
            <person name="Geller-Mcgrath D.E."/>
            <person name="Sieber C.M.K."/>
            <person name="Emerson J.B."/>
            <person name="Anantharaman K."/>
            <person name="Thomas B.C."/>
            <person name="Malmstrom R."/>
            <person name="Stieglmeier M."/>
            <person name="Klingl A."/>
            <person name="Woyke T."/>
            <person name="Ryan C.M."/>
            <person name="Banfield J.F."/>
        </authorList>
    </citation>
    <scope>NUCLEOTIDE SEQUENCE [LARGE SCALE GENOMIC DNA]</scope>
</reference>
<name>A0A2H0TQD0_9BACT</name>